<keyword evidence="3" id="KW-1185">Reference proteome</keyword>
<organism evidence="2 3">
    <name type="scientific">Fertoeibacter niger</name>
    <dbReference type="NCBI Taxonomy" id="2656921"/>
    <lineage>
        <taxon>Bacteria</taxon>
        <taxon>Pseudomonadati</taxon>
        <taxon>Pseudomonadota</taxon>
        <taxon>Alphaproteobacteria</taxon>
        <taxon>Rhodobacterales</taxon>
        <taxon>Paracoccaceae</taxon>
        <taxon>Fertoeibacter</taxon>
    </lineage>
</organism>
<feature type="coiled-coil region" evidence="1">
    <location>
        <begin position="85"/>
        <end position="137"/>
    </location>
</feature>
<accession>A0A8X8KJJ2</accession>
<evidence type="ECO:0000313" key="2">
    <source>
        <dbReference type="EMBL" id="NUB43264.1"/>
    </source>
</evidence>
<reference evidence="2" key="1">
    <citation type="submission" date="2020-05" db="EMBL/GenBank/DDBJ databases">
        <title>Fertoebacter nigrum gen. nov., sp. nov., a new member of the family Rhodobacteraceae.</title>
        <authorList>
            <person name="Szuroczki S."/>
            <person name="Abbaszade G."/>
            <person name="Buni D."/>
            <person name="Schumann P."/>
            <person name="Toth E."/>
        </authorList>
    </citation>
    <scope>NUCLEOTIDE SEQUENCE</scope>
    <source>
        <strain evidence="2">RG-N-1a</strain>
    </source>
</reference>
<keyword evidence="1" id="KW-0175">Coiled coil</keyword>
<protein>
    <recommendedName>
        <fullName evidence="4">Colicin transporter</fullName>
    </recommendedName>
</protein>
<proteinExistence type="predicted"/>
<gene>
    <name evidence="2" type="ORF">GEU84_002620</name>
</gene>
<evidence type="ECO:0000256" key="1">
    <source>
        <dbReference type="SAM" id="Coils"/>
    </source>
</evidence>
<comment type="caution">
    <text evidence="2">The sequence shown here is derived from an EMBL/GenBank/DDBJ whole genome shotgun (WGS) entry which is preliminary data.</text>
</comment>
<name>A0A8X8KJJ2_9RHOB</name>
<evidence type="ECO:0008006" key="4">
    <source>
        <dbReference type="Google" id="ProtNLM"/>
    </source>
</evidence>
<dbReference type="RefSeq" id="WP_152823926.1">
    <property type="nucleotide sequence ID" value="NZ_WHUT02000001.1"/>
</dbReference>
<dbReference type="Proteomes" id="UP000484076">
    <property type="component" value="Unassembled WGS sequence"/>
</dbReference>
<sequence>MQDIAELEGRITAALDRIGKGVEALSEAPAEAGPLAAALDEERTANAQLAERLRAVKERDGARIAGLEAEVARLTGQLDVQGLEMQRLRQSTIQLREHLRALREAQESGLAEPGQLNKAMQAELEALRAARSSELAEMDAILAELTPLLSAATSPQEERADA</sequence>
<dbReference type="EMBL" id="WHUT02000001">
    <property type="protein sequence ID" value="NUB43264.1"/>
    <property type="molecule type" value="Genomic_DNA"/>
</dbReference>
<dbReference type="AlphaFoldDB" id="A0A8X8KJJ2"/>
<evidence type="ECO:0000313" key="3">
    <source>
        <dbReference type="Proteomes" id="UP000484076"/>
    </source>
</evidence>